<evidence type="ECO:0000313" key="4">
    <source>
        <dbReference type="Proteomes" id="UP001592530"/>
    </source>
</evidence>
<dbReference type="InterPro" id="IPR000835">
    <property type="entry name" value="HTH_MarR-typ"/>
</dbReference>
<dbReference type="PANTHER" id="PTHR33164">
    <property type="entry name" value="TRANSCRIPTIONAL REGULATOR, MARR FAMILY"/>
    <property type="match status" value="1"/>
</dbReference>
<dbReference type="Gene3D" id="1.10.10.10">
    <property type="entry name" value="Winged helix-like DNA-binding domain superfamily/Winged helix DNA-binding domain"/>
    <property type="match status" value="1"/>
</dbReference>
<reference evidence="4 5" key="1">
    <citation type="submission" date="2024-09" db="EMBL/GenBank/DDBJ databases">
        <authorList>
            <person name="Lee S.D."/>
        </authorList>
    </citation>
    <scope>NUCLEOTIDE SEQUENCE [LARGE SCALE GENOMIC DNA]</scope>
    <source>
        <strain evidence="2 5">N1-1</strain>
        <strain evidence="3 4">N1-3</strain>
    </source>
</reference>
<dbReference type="Proteomes" id="UP001592582">
    <property type="component" value="Unassembled WGS sequence"/>
</dbReference>
<dbReference type="SUPFAM" id="SSF46785">
    <property type="entry name" value="Winged helix' DNA-binding domain"/>
    <property type="match status" value="1"/>
</dbReference>
<accession>A0ABV6V8G8</accession>
<proteinExistence type="predicted"/>
<dbReference type="Pfam" id="PF12802">
    <property type="entry name" value="MarR_2"/>
    <property type="match status" value="1"/>
</dbReference>
<dbReference type="PRINTS" id="PR00598">
    <property type="entry name" value="HTHMARR"/>
</dbReference>
<dbReference type="PANTHER" id="PTHR33164:SF103">
    <property type="entry name" value="REGULATORY PROTEIN MARR"/>
    <property type="match status" value="1"/>
</dbReference>
<dbReference type="SMART" id="SM00347">
    <property type="entry name" value="HTH_MARR"/>
    <property type="match status" value="1"/>
</dbReference>
<dbReference type="EMBL" id="JBHEZX010000004">
    <property type="protein sequence ID" value="MFC1410020.1"/>
    <property type="molecule type" value="Genomic_DNA"/>
</dbReference>
<evidence type="ECO:0000313" key="5">
    <source>
        <dbReference type="Proteomes" id="UP001592582"/>
    </source>
</evidence>
<evidence type="ECO:0000313" key="2">
    <source>
        <dbReference type="EMBL" id="MFC1410020.1"/>
    </source>
</evidence>
<protein>
    <submittedName>
        <fullName evidence="2">MarR family winged helix-turn-helix transcriptional regulator</fullName>
    </submittedName>
</protein>
<comment type="caution">
    <text evidence="2">The sequence shown here is derived from an EMBL/GenBank/DDBJ whole genome shotgun (WGS) entry which is preliminary data.</text>
</comment>
<organism evidence="2 5">
    <name type="scientific">Streptacidiphilus alkalitolerans</name>
    <dbReference type="NCBI Taxonomy" id="3342712"/>
    <lineage>
        <taxon>Bacteria</taxon>
        <taxon>Bacillati</taxon>
        <taxon>Actinomycetota</taxon>
        <taxon>Actinomycetes</taxon>
        <taxon>Kitasatosporales</taxon>
        <taxon>Streptomycetaceae</taxon>
        <taxon>Streptacidiphilus</taxon>
    </lineage>
</organism>
<dbReference type="PROSITE" id="PS50995">
    <property type="entry name" value="HTH_MARR_2"/>
    <property type="match status" value="1"/>
</dbReference>
<feature type="domain" description="HTH marR-type" evidence="1">
    <location>
        <begin position="7"/>
        <end position="140"/>
    </location>
</feature>
<evidence type="ECO:0000259" key="1">
    <source>
        <dbReference type="PROSITE" id="PS50995"/>
    </source>
</evidence>
<name>A0ABV6V8G8_9ACTN</name>
<dbReference type="InterPro" id="IPR036388">
    <property type="entry name" value="WH-like_DNA-bd_sf"/>
</dbReference>
<dbReference type="InterPro" id="IPR036390">
    <property type="entry name" value="WH_DNA-bd_sf"/>
</dbReference>
<keyword evidence="5" id="KW-1185">Reference proteome</keyword>
<evidence type="ECO:0000313" key="3">
    <source>
        <dbReference type="EMBL" id="MFC1429696.1"/>
    </source>
</evidence>
<dbReference type="EMBL" id="JBHEZY010000001">
    <property type="protein sequence ID" value="MFC1429696.1"/>
    <property type="molecule type" value="Genomic_DNA"/>
</dbReference>
<dbReference type="RefSeq" id="WP_380506856.1">
    <property type="nucleotide sequence ID" value="NZ_JBHEZX010000004.1"/>
</dbReference>
<sequence length="147" mass="16344">MKAPGSSDILVDELFQTITRMRTFVDARLREHGASVARLRALRMLAASPEPLRMRDLGEMLGIAARTTTSMVDSLERDGLVERIRHPVDRRAFLLTLTETGRLRHLEAEEVDRAALAAATGGLDAGERAKLRELLATLRRTIAEQDV</sequence>
<dbReference type="InterPro" id="IPR039422">
    <property type="entry name" value="MarR/SlyA-like"/>
</dbReference>
<gene>
    <name evidence="3" type="ORF">ACEZDB_03380</name>
    <name evidence="2" type="ORF">ACEZDG_12125</name>
</gene>
<dbReference type="Proteomes" id="UP001592530">
    <property type="component" value="Unassembled WGS sequence"/>
</dbReference>